<dbReference type="AlphaFoldDB" id="A0A1H6CQY0"/>
<evidence type="ECO:0000256" key="5">
    <source>
        <dbReference type="SAM" id="Coils"/>
    </source>
</evidence>
<keyword evidence="3 7" id="KW-0238">DNA-binding</keyword>
<protein>
    <submittedName>
        <fullName evidence="7">DNA-binding transcriptional regulator, LysR family</fullName>
    </submittedName>
</protein>
<dbReference type="EMBL" id="FNVG01000054">
    <property type="protein sequence ID" value="SEG75133.1"/>
    <property type="molecule type" value="Genomic_DNA"/>
</dbReference>
<dbReference type="InterPro" id="IPR000847">
    <property type="entry name" value="LysR_HTH_N"/>
</dbReference>
<dbReference type="GO" id="GO:0043565">
    <property type="term" value="F:sequence-specific DNA binding"/>
    <property type="evidence" value="ECO:0007669"/>
    <property type="project" value="TreeGrafter"/>
</dbReference>
<evidence type="ECO:0000256" key="3">
    <source>
        <dbReference type="ARBA" id="ARBA00023125"/>
    </source>
</evidence>
<dbReference type="PANTHER" id="PTHR30537">
    <property type="entry name" value="HTH-TYPE TRANSCRIPTIONAL REGULATOR"/>
    <property type="match status" value="1"/>
</dbReference>
<organism evidence="7 8">
    <name type="scientific">Vibrio hangzhouensis</name>
    <dbReference type="NCBI Taxonomy" id="462991"/>
    <lineage>
        <taxon>Bacteria</taxon>
        <taxon>Pseudomonadati</taxon>
        <taxon>Pseudomonadota</taxon>
        <taxon>Gammaproteobacteria</taxon>
        <taxon>Vibrionales</taxon>
        <taxon>Vibrionaceae</taxon>
        <taxon>Vibrio</taxon>
    </lineage>
</organism>
<dbReference type="Proteomes" id="UP000236721">
    <property type="component" value="Unassembled WGS sequence"/>
</dbReference>
<dbReference type="GO" id="GO:0006351">
    <property type="term" value="P:DNA-templated transcription"/>
    <property type="evidence" value="ECO:0007669"/>
    <property type="project" value="TreeGrafter"/>
</dbReference>
<dbReference type="PROSITE" id="PS50931">
    <property type="entry name" value="HTH_LYSR"/>
    <property type="match status" value="1"/>
</dbReference>
<dbReference type="Pfam" id="PF00126">
    <property type="entry name" value="HTH_1"/>
    <property type="match status" value="1"/>
</dbReference>
<comment type="similarity">
    <text evidence="1">Belongs to the LysR transcriptional regulatory family.</text>
</comment>
<keyword evidence="2" id="KW-0805">Transcription regulation</keyword>
<proteinExistence type="inferred from homology"/>
<dbReference type="InterPro" id="IPR036388">
    <property type="entry name" value="WH-like_DNA-bd_sf"/>
</dbReference>
<dbReference type="PRINTS" id="PR00039">
    <property type="entry name" value="HTHLYSR"/>
</dbReference>
<keyword evidence="8" id="KW-1185">Reference proteome</keyword>
<dbReference type="InterPro" id="IPR005119">
    <property type="entry name" value="LysR_subst-bd"/>
</dbReference>
<dbReference type="OrthoDB" id="5526340at2"/>
<evidence type="ECO:0000313" key="8">
    <source>
        <dbReference type="Proteomes" id="UP000236721"/>
    </source>
</evidence>
<gene>
    <name evidence="7" type="ORF">SAMN04488244_1547</name>
</gene>
<dbReference type="RefSeq" id="WP_103882917.1">
    <property type="nucleotide sequence ID" value="NZ_FNVG01000054.1"/>
</dbReference>
<dbReference type="SUPFAM" id="SSF46785">
    <property type="entry name" value="Winged helix' DNA-binding domain"/>
    <property type="match status" value="1"/>
</dbReference>
<evidence type="ECO:0000256" key="4">
    <source>
        <dbReference type="ARBA" id="ARBA00023163"/>
    </source>
</evidence>
<keyword evidence="5" id="KW-0175">Coiled coil</keyword>
<name>A0A1H6CQY0_9VIBR</name>
<dbReference type="Pfam" id="PF03466">
    <property type="entry name" value="LysR_substrate"/>
    <property type="match status" value="1"/>
</dbReference>
<dbReference type="FunFam" id="1.10.10.10:FF:000001">
    <property type="entry name" value="LysR family transcriptional regulator"/>
    <property type="match status" value="1"/>
</dbReference>
<evidence type="ECO:0000256" key="2">
    <source>
        <dbReference type="ARBA" id="ARBA00023015"/>
    </source>
</evidence>
<feature type="domain" description="HTH lysR-type" evidence="6">
    <location>
        <begin position="8"/>
        <end position="65"/>
    </location>
</feature>
<evidence type="ECO:0000256" key="1">
    <source>
        <dbReference type="ARBA" id="ARBA00009437"/>
    </source>
</evidence>
<keyword evidence="4" id="KW-0804">Transcription</keyword>
<dbReference type="SUPFAM" id="SSF53850">
    <property type="entry name" value="Periplasmic binding protein-like II"/>
    <property type="match status" value="1"/>
</dbReference>
<dbReference type="Gene3D" id="1.10.10.10">
    <property type="entry name" value="Winged helix-like DNA-binding domain superfamily/Winged helix DNA-binding domain"/>
    <property type="match status" value="1"/>
</dbReference>
<dbReference type="PANTHER" id="PTHR30537:SF26">
    <property type="entry name" value="GLYCINE CLEAVAGE SYSTEM TRANSCRIPTIONAL ACTIVATOR"/>
    <property type="match status" value="1"/>
</dbReference>
<dbReference type="InterPro" id="IPR036390">
    <property type="entry name" value="WH_DNA-bd_sf"/>
</dbReference>
<accession>A0A1H6CQY0</accession>
<sequence length="301" mass="33799">MLSGSTLPSIKALRTFVSVAHNLSFSKAAQELCVTQGAVSKQIAALEQQLGQALFERHIDGITLTQMGEQYLPSILEALETVQSATARLKQLEDDEEVVNLDVTPSFASLWLIDALARYQREHEGIRFNIKTGDGPIRGLNTKSDIIIRCLPISAHYENSTLLTGENLLLVGSANLLSAHPITTLDDLTLHRFIPHITRSHLWEQFREQSSPKTPMTFYEVGFEHFFMSLEAVKNNTGLALVPDFMVAPLVAAKQLINPLNLNLSSQYGYYAFTPNHRLSTRRVYEFNHWLQQEFTASTKQ</sequence>
<feature type="coiled-coil region" evidence="5">
    <location>
        <begin position="75"/>
        <end position="102"/>
    </location>
</feature>
<dbReference type="Gene3D" id="3.40.190.10">
    <property type="entry name" value="Periplasmic binding protein-like II"/>
    <property type="match status" value="2"/>
</dbReference>
<dbReference type="GO" id="GO:0003700">
    <property type="term" value="F:DNA-binding transcription factor activity"/>
    <property type="evidence" value="ECO:0007669"/>
    <property type="project" value="InterPro"/>
</dbReference>
<reference evidence="8" key="1">
    <citation type="submission" date="2016-10" db="EMBL/GenBank/DDBJ databases">
        <authorList>
            <person name="Varghese N."/>
            <person name="Submissions S."/>
        </authorList>
    </citation>
    <scope>NUCLEOTIDE SEQUENCE [LARGE SCALE GENOMIC DNA]</scope>
    <source>
        <strain evidence="8">CGMCC 1.7062</strain>
    </source>
</reference>
<evidence type="ECO:0000259" key="6">
    <source>
        <dbReference type="PROSITE" id="PS50931"/>
    </source>
</evidence>
<evidence type="ECO:0000313" key="7">
    <source>
        <dbReference type="EMBL" id="SEG75133.1"/>
    </source>
</evidence>
<dbReference type="InterPro" id="IPR058163">
    <property type="entry name" value="LysR-type_TF_proteobact-type"/>
</dbReference>